<feature type="transmembrane region" description="Helical" evidence="1">
    <location>
        <begin position="108"/>
        <end position="131"/>
    </location>
</feature>
<evidence type="ECO:0000313" key="2">
    <source>
        <dbReference type="Proteomes" id="UP000095287"/>
    </source>
</evidence>
<keyword evidence="1" id="KW-0472">Membrane</keyword>
<proteinExistence type="predicted"/>
<dbReference type="AlphaFoldDB" id="A0A1I7ZNT1"/>
<feature type="transmembrane region" description="Helical" evidence="1">
    <location>
        <begin position="76"/>
        <end position="96"/>
    </location>
</feature>
<keyword evidence="1" id="KW-1133">Transmembrane helix</keyword>
<evidence type="ECO:0000256" key="1">
    <source>
        <dbReference type="SAM" id="Phobius"/>
    </source>
</evidence>
<protein>
    <submittedName>
        <fullName evidence="3">MARVEL domain-containing protein</fullName>
    </submittedName>
</protein>
<feature type="transmembrane region" description="Helical" evidence="1">
    <location>
        <begin position="151"/>
        <end position="170"/>
    </location>
</feature>
<accession>A0A1I7ZNT1</accession>
<keyword evidence="2" id="KW-1185">Reference proteome</keyword>
<reference evidence="3" key="1">
    <citation type="submission" date="2016-11" db="UniProtKB">
        <authorList>
            <consortium name="WormBaseParasite"/>
        </authorList>
    </citation>
    <scope>IDENTIFICATION</scope>
</reference>
<name>A0A1I7ZNT1_9BILA</name>
<dbReference type="WBParaSite" id="L893_g2802.t1">
    <property type="protein sequence ID" value="L893_g2802.t1"/>
    <property type="gene ID" value="L893_g2802"/>
</dbReference>
<organism evidence="2 3">
    <name type="scientific">Steinernema glaseri</name>
    <dbReference type="NCBI Taxonomy" id="37863"/>
    <lineage>
        <taxon>Eukaryota</taxon>
        <taxon>Metazoa</taxon>
        <taxon>Ecdysozoa</taxon>
        <taxon>Nematoda</taxon>
        <taxon>Chromadorea</taxon>
        <taxon>Rhabditida</taxon>
        <taxon>Tylenchina</taxon>
        <taxon>Panagrolaimomorpha</taxon>
        <taxon>Strongyloidoidea</taxon>
        <taxon>Steinernematidae</taxon>
        <taxon>Steinernema</taxon>
    </lineage>
</organism>
<evidence type="ECO:0000313" key="3">
    <source>
        <dbReference type="WBParaSite" id="L893_g2802.t1"/>
    </source>
</evidence>
<feature type="transmembrane region" description="Helical" evidence="1">
    <location>
        <begin position="48"/>
        <end position="70"/>
    </location>
</feature>
<keyword evidence="1" id="KW-0812">Transmembrane</keyword>
<dbReference type="Proteomes" id="UP000095287">
    <property type="component" value="Unplaced"/>
</dbReference>
<sequence length="212" mass="23572">MPQEPSRASSAVSSTAEAENGAHFDENHPRFYVFSLVHCRLASIVSSLFGCLCVIGIFVFFVCHFQWYVYDTAVDVVVLTGISIFLLLGILVHYLALRGVHKEKPIILNPFIGFHLFLALIEVIVALTAIGELVSDQTAKEELGDVVAKNILFVVPLIIFIQVIMLCCVIKYKSYLRRKLLFIKRNHSSAITQVMYGNATVEMGESASSTRS</sequence>